<reference evidence="3 4" key="1">
    <citation type="submission" date="2014-10" db="EMBL/GenBank/DDBJ databases">
        <title>Draft genome of anammox bacterium scalindua brodae, obtained using differential coverage binning of sequence data from two enrichment reactors.</title>
        <authorList>
            <person name="Speth D.R."/>
            <person name="Russ L."/>
            <person name="Kartal B."/>
            <person name="Op den Camp H.J."/>
            <person name="Dutilh B.E."/>
            <person name="Jetten M.S."/>
        </authorList>
    </citation>
    <scope>NUCLEOTIDE SEQUENCE [LARGE SCALE GENOMIC DNA]</scope>
    <source>
        <strain evidence="3">RU1</strain>
    </source>
</reference>
<keyword evidence="1" id="KW-0413">Isomerase</keyword>
<dbReference type="InterPro" id="IPR003331">
    <property type="entry name" value="UDP_GlcNAc_Epimerase_2_dom"/>
</dbReference>
<feature type="domain" description="UDP-N-acetylglucosamine 2-epimerase" evidence="2">
    <location>
        <begin position="2"/>
        <end position="261"/>
    </location>
</feature>
<protein>
    <submittedName>
        <fullName evidence="3">UDP-N-acetylglucosamine 2-epimerase</fullName>
    </submittedName>
</protein>
<dbReference type="PATRIC" id="fig|237368.3.peg.323"/>
<dbReference type="GO" id="GO:0016853">
    <property type="term" value="F:isomerase activity"/>
    <property type="evidence" value="ECO:0007669"/>
    <property type="project" value="UniProtKB-KW"/>
</dbReference>
<evidence type="ECO:0000313" key="4">
    <source>
        <dbReference type="Proteomes" id="UP000030652"/>
    </source>
</evidence>
<name>A0A0B0ELM7_9BACT</name>
<dbReference type="AlphaFoldDB" id="A0A0B0ELM7"/>
<proteinExistence type="inferred from homology"/>
<dbReference type="EMBL" id="JRYO01000026">
    <property type="protein sequence ID" value="KHE93947.1"/>
    <property type="molecule type" value="Genomic_DNA"/>
</dbReference>
<comment type="similarity">
    <text evidence="1">Belongs to the UDP-N-acetylglucosamine 2-epimerase family.</text>
</comment>
<dbReference type="InterPro" id="IPR029767">
    <property type="entry name" value="WecB-like"/>
</dbReference>
<dbReference type="Pfam" id="PF02350">
    <property type="entry name" value="Epimerase_2"/>
    <property type="match status" value="1"/>
</dbReference>
<dbReference type="PANTHER" id="PTHR43174">
    <property type="entry name" value="UDP-N-ACETYLGLUCOSAMINE 2-EPIMERASE"/>
    <property type="match status" value="1"/>
</dbReference>
<comment type="caution">
    <text evidence="3">The sequence shown here is derived from an EMBL/GenBank/DDBJ whole genome shotgun (WGS) entry which is preliminary data.</text>
</comment>
<dbReference type="eggNOG" id="COG0381">
    <property type="taxonomic scope" value="Bacteria"/>
</dbReference>
<organism evidence="3 4">
    <name type="scientific">Candidatus Scalindua brodae</name>
    <dbReference type="NCBI Taxonomy" id="237368"/>
    <lineage>
        <taxon>Bacteria</taxon>
        <taxon>Pseudomonadati</taxon>
        <taxon>Planctomycetota</taxon>
        <taxon>Candidatus Brocadiia</taxon>
        <taxon>Candidatus Brocadiales</taxon>
        <taxon>Candidatus Scalinduaceae</taxon>
        <taxon>Candidatus Scalindua</taxon>
    </lineage>
</organism>
<accession>A0A0B0ELM7</accession>
<dbReference type="Gene3D" id="3.40.50.2000">
    <property type="entry name" value="Glycogen Phosphorylase B"/>
    <property type="match status" value="2"/>
</dbReference>
<dbReference type="Proteomes" id="UP000030652">
    <property type="component" value="Unassembled WGS sequence"/>
</dbReference>
<evidence type="ECO:0000256" key="1">
    <source>
        <dbReference type="RuleBase" id="RU003513"/>
    </source>
</evidence>
<evidence type="ECO:0000259" key="2">
    <source>
        <dbReference type="Pfam" id="PF02350"/>
    </source>
</evidence>
<evidence type="ECO:0000313" key="3">
    <source>
        <dbReference type="EMBL" id="KHE93947.1"/>
    </source>
</evidence>
<gene>
    <name evidence="3" type="ORF">SCABRO_00296</name>
</gene>
<sequence>MAHIEAGLRSFNKYMPEEINRILTSNVSTLLFCPSKTAVTNLIYDGYKNILNEGELVEIDFLLQNKIKLNIKADKNEPLVINVGDVMYDVLLYALKIAEERSDAIDKLQLFGKQYYLLTLHRAEITDDTEKLHEIIDFVNDVSVNKRVVFPMHPRMKNVYKIAKNKLNQNVEIIKPMSYLDMLMLMKNSDLIMTDSGGMQKEAYWLKIPCITLRDETEWIETVQSGWNVLYKNYCGLRRPVKNDGAYYGDGKSSERIVSVLAEKLIEDKL</sequence>
<dbReference type="SUPFAM" id="SSF53756">
    <property type="entry name" value="UDP-Glycosyltransferase/glycogen phosphorylase"/>
    <property type="match status" value="1"/>
</dbReference>
<dbReference type="PANTHER" id="PTHR43174:SF1">
    <property type="entry name" value="UDP-N-ACETYLGLUCOSAMINE 2-EPIMERASE"/>
    <property type="match status" value="1"/>
</dbReference>